<accession>A0A812QLC3</accession>
<dbReference type="InterPro" id="IPR013762">
    <property type="entry name" value="Integrase-like_cat_sf"/>
</dbReference>
<protein>
    <submittedName>
        <fullName evidence="3">Uncharacterized protein</fullName>
    </submittedName>
</protein>
<feature type="compositionally biased region" description="Basic and acidic residues" evidence="2">
    <location>
        <begin position="451"/>
        <end position="465"/>
    </location>
</feature>
<dbReference type="InterPro" id="IPR011010">
    <property type="entry name" value="DNA_brk_join_enz"/>
</dbReference>
<dbReference type="GO" id="GO:0003677">
    <property type="term" value="F:DNA binding"/>
    <property type="evidence" value="ECO:0007669"/>
    <property type="project" value="InterPro"/>
</dbReference>
<dbReference type="Gene3D" id="1.10.443.10">
    <property type="entry name" value="Intergrase catalytic core"/>
    <property type="match status" value="1"/>
</dbReference>
<feature type="compositionally biased region" description="Polar residues" evidence="2">
    <location>
        <begin position="268"/>
        <end position="278"/>
    </location>
</feature>
<feature type="compositionally biased region" description="Low complexity" evidence="2">
    <location>
        <begin position="155"/>
        <end position="164"/>
    </location>
</feature>
<feature type="compositionally biased region" description="Pro residues" evidence="2">
    <location>
        <begin position="194"/>
        <end position="205"/>
    </location>
</feature>
<name>A0A812QLC3_9DINO</name>
<feature type="compositionally biased region" description="Low complexity" evidence="2">
    <location>
        <begin position="179"/>
        <end position="193"/>
    </location>
</feature>
<reference evidence="3" key="1">
    <citation type="submission" date="2021-02" db="EMBL/GenBank/DDBJ databases">
        <authorList>
            <person name="Dougan E. K."/>
            <person name="Rhodes N."/>
            <person name="Thang M."/>
            <person name="Chan C."/>
        </authorList>
    </citation>
    <scope>NUCLEOTIDE SEQUENCE</scope>
</reference>
<evidence type="ECO:0000256" key="2">
    <source>
        <dbReference type="SAM" id="MobiDB-lite"/>
    </source>
</evidence>
<feature type="region of interest" description="Disordered" evidence="2">
    <location>
        <begin position="350"/>
        <end position="465"/>
    </location>
</feature>
<sequence length="1125" mass="118043">MASDPTAVALQLVAAVTAARRTGMVPVVGLLSADQVADLNDLTTTANLVQQGIAEAAAAAEEVQSFAPMVAGGVGGGSTMPSGAQTPASTVGVAPPDLALSSTPTTPKKAPPPVPKDVEAATPARRPVMKAPPQVPATTWRVTPLDQLPRKAAPTSTTTSGTSTPAHVQVKPMPQRRLPTSPRATAAPSTPAAPMAPMPSAPPTPAQNTGGETPADYFATPAAKARAAARLAAGADPFDATLSMIERFGEIRAALNVQTEAMAAVAPSTASTRPTSPKAQGKAPPEALMPPTTLMAPEPTPAADHQYIDPDLGIPAVTTVVADTFLDTPLEPTVSAQDFLGPAPPPRPFFNLTTASTTRSPTPPSPRVDPPAAASASDFLGAASAGVPAPGPMTTVPEEDRPEPWEMPSTQRRSVFPPVTAEGTGGRNMRAPSAAHRRGSVGPSPGQRAQWRRDARSQDERRQYGAYDSRRWGGAEPWTAEQVDIPAEYYPYKVSMERRGASALGEVVPSSLRHLACDDLAAVRQKEQAAQWPETAPRGAQTETDYYFIRRLPQGVAGARITVQHSKEQRRLVGWCAHPCQQPRGDDNRCDGEGRSALSLAPPDEAERLPFGILPRRPRFQDPRVFDGLSTPCTYDDATAADMAQDASAPQPGTFAAFLAEVAAAGGQAHMQVFAELGVTSRALVGPAGPALAAAGVPEQVILELVRPALTGPAPSALVPRRADLPYRRPVAKASLQASLQAAAPQNIQQAVDALEANVVAASTRRALDSRIKFWLKLAATNGVEPWPLTPWKLKVLAACLREGGYRSAQLYIDAVLWHQEHVLQTEVPTGMRKEARRLAKAAVRGMPGTRLKQAFDLGVLAAVVRFGPADGPLDCRRPHHAVDVVIVASWFMLRESELAGARVRDITLSAAVTKAASVEMFGLVLGTAGVETHHTTPDGRSLPIFGGHSARVAGATFLAARGVAVAVIQLLGRWSSSAVERYTQSAPLTYAAAAVPAQALATTPVDQPTAKAQPAAPQYPAIADVDRESSWEVVAPPDAQSEEDGLAGVAFVPAPLRAEAVANIVGEAPTVYIMNSRTRVVHLPGPDEAGLERHEWAASLLAYASSLDCRRSPRNPGDASGVSR</sequence>
<keyword evidence="4" id="KW-1185">Reference proteome</keyword>
<evidence type="ECO:0000313" key="3">
    <source>
        <dbReference type="EMBL" id="CAE7393012.1"/>
    </source>
</evidence>
<proteinExistence type="predicted"/>
<feature type="region of interest" description="Disordered" evidence="2">
    <location>
        <begin position="266"/>
        <end position="286"/>
    </location>
</feature>
<dbReference type="AlphaFoldDB" id="A0A812QLC3"/>
<dbReference type="GO" id="GO:0006310">
    <property type="term" value="P:DNA recombination"/>
    <property type="evidence" value="ECO:0007669"/>
    <property type="project" value="UniProtKB-KW"/>
</dbReference>
<dbReference type="SUPFAM" id="SSF56349">
    <property type="entry name" value="DNA breaking-rejoining enzymes"/>
    <property type="match status" value="1"/>
</dbReference>
<dbReference type="OrthoDB" id="447521at2759"/>
<evidence type="ECO:0000256" key="1">
    <source>
        <dbReference type="ARBA" id="ARBA00023172"/>
    </source>
</evidence>
<comment type="caution">
    <text evidence="3">The sequence shown here is derived from an EMBL/GenBank/DDBJ whole genome shotgun (WGS) entry which is preliminary data.</text>
</comment>
<feature type="compositionally biased region" description="Low complexity" evidence="2">
    <location>
        <begin position="370"/>
        <end position="388"/>
    </location>
</feature>
<dbReference type="GO" id="GO:0015074">
    <property type="term" value="P:DNA integration"/>
    <property type="evidence" value="ECO:0007669"/>
    <property type="project" value="InterPro"/>
</dbReference>
<dbReference type="Proteomes" id="UP000601435">
    <property type="component" value="Unassembled WGS sequence"/>
</dbReference>
<dbReference type="EMBL" id="CAJNJA010017039">
    <property type="protein sequence ID" value="CAE7393012.1"/>
    <property type="molecule type" value="Genomic_DNA"/>
</dbReference>
<feature type="region of interest" description="Disordered" evidence="2">
    <location>
        <begin position="77"/>
        <end position="216"/>
    </location>
</feature>
<evidence type="ECO:0000313" key="4">
    <source>
        <dbReference type="Proteomes" id="UP000601435"/>
    </source>
</evidence>
<keyword evidence="1" id="KW-0233">DNA recombination</keyword>
<gene>
    <name evidence="3" type="ORF">SNEC2469_LOCUS10698</name>
</gene>
<organism evidence="3 4">
    <name type="scientific">Symbiodinium necroappetens</name>
    <dbReference type="NCBI Taxonomy" id="1628268"/>
    <lineage>
        <taxon>Eukaryota</taxon>
        <taxon>Sar</taxon>
        <taxon>Alveolata</taxon>
        <taxon>Dinophyceae</taxon>
        <taxon>Suessiales</taxon>
        <taxon>Symbiodiniaceae</taxon>
        <taxon>Symbiodinium</taxon>
    </lineage>
</organism>